<dbReference type="Gene3D" id="3.40.50.1110">
    <property type="entry name" value="SGNH hydrolase"/>
    <property type="match status" value="1"/>
</dbReference>
<dbReference type="Pfam" id="PF00657">
    <property type="entry name" value="Lipase_GDSL"/>
    <property type="match status" value="1"/>
</dbReference>
<dbReference type="InParanoid" id="W3X9A6"/>
<keyword evidence="2" id="KW-0732">Signal</keyword>
<keyword evidence="4" id="KW-1185">Reference proteome</keyword>
<evidence type="ECO:0000313" key="4">
    <source>
        <dbReference type="Proteomes" id="UP000030651"/>
    </source>
</evidence>
<dbReference type="eggNOG" id="ENOG502RS04">
    <property type="taxonomic scope" value="Eukaryota"/>
</dbReference>
<gene>
    <name evidence="3" type="ORF">PFICI_04579</name>
</gene>
<dbReference type="KEGG" id="pfy:PFICI_04579"/>
<dbReference type="OMA" id="WANKYES"/>
<dbReference type="GO" id="GO:0016788">
    <property type="term" value="F:hydrolase activity, acting on ester bonds"/>
    <property type="evidence" value="ECO:0007669"/>
    <property type="project" value="InterPro"/>
</dbReference>
<dbReference type="OrthoDB" id="1600564at2759"/>
<keyword evidence="1" id="KW-0378">Hydrolase</keyword>
<accession>W3X9A6</accession>
<dbReference type="HOGENOM" id="CLU_015101_4_2_1"/>
<dbReference type="RefSeq" id="XP_007831351.1">
    <property type="nucleotide sequence ID" value="XM_007833160.1"/>
</dbReference>
<name>W3X9A6_PESFW</name>
<dbReference type="InterPro" id="IPR001087">
    <property type="entry name" value="GDSL"/>
</dbReference>
<dbReference type="EMBL" id="KI912111">
    <property type="protein sequence ID" value="ETS82703.1"/>
    <property type="molecule type" value="Genomic_DNA"/>
</dbReference>
<dbReference type="Proteomes" id="UP000030651">
    <property type="component" value="Unassembled WGS sequence"/>
</dbReference>
<dbReference type="InterPro" id="IPR051058">
    <property type="entry name" value="GDSL_Est/Lipase"/>
</dbReference>
<evidence type="ECO:0000256" key="1">
    <source>
        <dbReference type="ARBA" id="ARBA00022801"/>
    </source>
</evidence>
<organism evidence="3 4">
    <name type="scientific">Pestalotiopsis fici (strain W106-1 / CGMCC3.15140)</name>
    <dbReference type="NCBI Taxonomy" id="1229662"/>
    <lineage>
        <taxon>Eukaryota</taxon>
        <taxon>Fungi</taxon>
        <taxon>Dikarya</taxon>
        <taxon>Ascomycota</taxon>
        <taxon>Pezizomycotina</taxon>
        <taxon>Sordariomycetes</taxon>
        <taxon>Xylariomycetidae</taxon>
        <taxon>Amphisphaeriales</taxon>
        <taxon>Sporocadaceae</taxon>
        <taxon>Pestalotiopsis</taxon>
    </lineage>
</organism>
<dbReference type="InterPro" id="IPR036514">
    <property type="entry name" value="SGNH_hydro_sf"/>
</dbReference>
<dbReference type="PANTHER" id="PTHR45648:SF22">
    <property type="entry name" value="GDSL LIPASE_ACYLHYDROLASE FAMILY PROTEIN (AFU_ORTHOLOGUE AFUA_4G14700)"/>
    <property type="match status" value="1"/>
</dbReference>
<evidence type="ECO:0008006" key="5">
    <source>
        <dbReference type="Google" id="ProtNLM"/>
    </source>
</evidence>
<proteinExistence type="predicted"/>
<feature type="signal peptide" evidence="2">
    <location>
        <begin position="1"/>
        <end position="18"/>
    </location>
</feature>
<evidence type="ECO:0000313" key="3">
    <source>
        <dbReference type="EMBL" id="ETS82703.1"/>
    </source>
</evidence>
<dbReference type="CDD" id="cd01846">
    <property type="entry name" value="fatty_acyltransferase_like"/>
    <property type="match status" value="1"/>
</dbReference>
<dbReference type="SUPFAM" id="SSF52266">
    <property type="entry name" value="SGNH hydrolase"/>
    <property type="match status" value="1"/>
</dbReference>
<dbReference type="AlphaFoldDB" id="W3X9A6"/>
<dbReference type="GeneID" id="19269592"/>
<evidence type="ECO:0000256" key="2">
    <source>
        <dbReference type="SAM" id="SignalP"/>
    </source>
</evidence>
<dbReference type="PANTHER" id="PTHR45648">
    <property type="entry name" value="GDSL LIPASE/ACYLHYDROLASE FAMILY PROTEIN (AFU_ORTHOLOGUE AFUA_4G14700)"/>
    <property type="match status" value="1"/>
</dbReference>
<protein>
    <recommendedName>
        <fullName evidence="5">SGNH hydrolase-type esterase domain-containing protein</fullName>
    </recommendedName>
</protein>
<feature type="chain" id="PRO_5004834418" description="SGNH hydrolase-type esterase domain-containing protein" evidence="2">
    <location>
        <begin position="19"/>
        <end position="274"/>
    </location>
</feature>
<reference evidence="4" key="1">
    <citation type="journal article" date="2015" name="BMC Genomics">
        <title>Genomic and transcriptomic analysis of the endophytic fungus Pestalotiopsis fici reveals its lifestyle and high potential for synthesis of natural products.</title>
        <authorList>
            <person name="Wang X."/>
            <person name="Zhang X."/>
            <person name="Liu L."/>
            <person name="Xiang M."/>
            <person name="Wang W."/>
            <person name="Sun X."/>
            <person name="Che Y."/>
            <person name="Guo L."/>
            <person name="Liu G."/>
            <person name="Guo L."/>
            <person name="Wang C."/>
            <person name="Yin W.B."/>
            <person name="Stadler M."/>
            <person name="Zhang X."/>
            <person name="Liu X."/>
        </authorList>
    </citation>
    <scope>NUCLEOTIDE SEQUENCE [LARGE SCALE GENOMIC DNA]</scope>
    <source>
        <strain evidence="4">W106-1 / CGMCC3.15140</strain>
    </source>
</reference>
<sequence length="274" mass="30358">MWHRYAVLLLLIFTFGDSYSETKFNVSGAQPSATNPIGNPAFPGTTTSGGNNYVGFLISEHEGTFDYDLAYSGATIDDALVAGYIDSVLSFIEQNEEFASYYTGSNPIAAWQPDSTLFTTWFGVNDIDRGYFPGNWTTLRPKLLDRYFEAVEELYELGARNFAFLSVPPIEKTPDVLSKNATVQEGYRTAVESFNSLLQSKHEDFATAHPQAKTWLLETGPLFNQALNDPQAFGAPDAVCYNSDGISCLWWNGFHPGQAIHKLLAEALRDLVES</sequence>